<reference evidence="9 10" key="1">
    <citation type="submission" date="2016-04" db="EMBL/GenBank/DDBJ databases">
        <title>Draft genome of Fonsecaea erecta CBS 125763.</title>
        <authorList>
            <person name="Weiss V.A."/>
            <person name="Vicente V.A."/>
            <person name="Raittz R.T."/>
            <person name="Moreno L.F."/>
            <person name="De Souza E.M."/>
            <person name="Pedrosa F.O."/>
            <person name="Steffens M.B."/>
            <person name="Faoro H."/>
            <person name="Tadra-Sfeir M.Z."/>
            <person name="Najafzadeh M.J."/>
            <person name="Felipe M.S."/>
            <person name="Teixeira M."/>
            <person name="Sun J."/>
            <person name="Xi L."/>
            <person name="Gomes R."/>
            <person name="De Azevedo C.M."/>
            <person name="Salgado C.G."/>
            <person name="Da Silva M.B."/>
            <person name="Nascimento M.F."/>
            <person name="Queiroz-Telles F."/>
            <person name="Attili D.S."/>
            <person name="Gorbushina A."/>
        </authorList>
    </citation>
    <scope>NUCLEOTIDE SEQUENCE [LARGE SCALE GENOMIC DNA]</scope>
    <source>
        <strain evidence="9 10">CBS 125763</strain>
    </source>
</reference>
<feature type="domain" description="Peptidase C14 caspase" evidence="5">
    <location>
        <begin position="597"/>
        <end position="846"/>
    </location>
</feature>
<feature type="transmembrane region" description="Helical" evidence="4">
    <location>
        <begin position="2540"/>
        <end position="2562"/>
    </location>
</feature>
<dbReference type="GO" id="GO:0004197">
    <property type="term" value="F:cysteine-type endopeptidase activity"/>
    <property type="evidence" value="ECO:0007669"/>
    <property type="project" value="InterPro"/>
</dbReference>
<dbReference type="RefSeq" id="XP_018687101.1">
    <property type="nucleotide sequence ID" value="XM_018843571.1"/>
</dbReference>
<dbReference type="SUPFAM" id="SSF52129">
    <property type="entry name" value="Caspase-like"/>
    <property type="match status" value="1"/>
</dbReference>
<evidence type="ECO:0000259" key="7">
    <source>
        <dbReference type="Pfam" id="PF12770"/>
    </source>
</evidence>
<keyword evidence="10" id="KW-1185">Reference proteome</keyword>
<keyword evidence="4" id="KW-0812">Transmembrane</keyword>
<protein>
    <recommendedName>
        <fullName evidence="11">Heterokaryon incompatibility domain-containing protein</fullName>
    </recommendedName>
</protein>
<evidence type="ECO:0008006" key="11">
    <source>
        <dbReference type="Google" id="ProtNLM"/>
    </source>
</evidence>
<keyword evidence="4" id="KW-1133">Transmembrane helix</keyword>
<feature type="domain" description="Heterokaryon incompatibility" evidence="6">
    <location>
        <begin position="33"/>
        <end position="174"/>
    </location>
</feature>
<evidence type="ECO:0000313" key="9">
    <source>
        <dbReference type="EMBL" id="OAP53734.1"/>
    </source>
</evidence>
<gene>
    <name evidence="9" type="ORF">AYL99_12089</name>
</gene>
<dbReference type="OrthoDB" id="2157530at2759"/>
<feature type="transmembrane region" description="Helical" evidence="4">
    <location>
        <begin position="2503"/>
        <end position="2528"/>
    </location>
</feature>
<evidence type="ECO:0000256" key="2">
    <source>
        <dbReference type="ARBA" id="ARBA00022807"/>
    </source>
</evidence>
<dbReference type="Pfam" id="PF00656">
    <property type="entry name" value="Peptidase_C14"/>
    <property type="match status" value="1"/>
</dbReference>
<sequence length="2576" mass="287068">MRLLRLQPGRGWEELRGELIRVSLEHNKPKYPFTALSYVWGNGLKPYVLAIGDYALRITASLYFALKRLREEKRSILLWADAICIDQANDTEKGHQVRLMSEIYKSALRVCAWLGNEADQSNSAIDWLCKIKKASESPKQAAMVRLPSADNPVWDIVKKCFGRDWFHRVWIVQELVLAPHIVLLCGNRTFEWDDLYVPATLCSRQAENSNAALMTSVSRTMAPVLSLGRLRRAYRSQTNSTAQRELLTLFKDFEHTLTSRRRDKLFAFLGLACDVDDPSFDPDYAAPLETVVRKYAEVFVRRGKGMELLYHAGATGLEGDAHFPSWVPNWVTTTYPKTITTWKSKSGLFSACSHVKDSIRISPRNDYTLTAAAYGVDLIAKVGQISFTAGDRIRWLKEAFSYIEPLSTYPTEDNPKDLVWKVLIGDALGPPSGSWNEVDFRASYEAFAEYLQMGDDHGDWNVEAAKMRAVAKLNQFLFRPQELQKLMWSFVLTAEEFAQRFVDAKVCITERGYVGIVPGAARVGSLVTLLVGSAVPFVIDEIKGNKEMPLSTGTSASATFTESCMAPRIRNLDCYRRPLGTSSFELYILSSNKMPSKKALLIASPFGRLKGPLRDVAMVVEVLRTLSFDIAECCGASATRDGILQAWRQLIDSIHQGDCVVVYYSGHGGMVESPRDQPRDISNLVATQPWRYQFIVPMDFDDTTARGDFGGILDIELSGLVWEMTAKTKNATVILDCCYAGRMVRDPNFGASATAKGLSEVQYHDVSQYVDRLKHLDQVRTETEAEGNPWAIRIAAAAANESAWEYQNAVGEWRGAMTEALVLAIAESRAARISWWTTMLRVKELVNVRFPYQHPRADGPVNRHHFSLQESISGAYHIRNEADGAVIQAGRVSGVNQGNVYSVMPLGAKEILAEEQLAEAHVTEVTAFKAITRLSFTGPQATRLPDEGAVAFIRHETLPKWPVTLPPGLPWLDDMVQGSRFIRRRELDENDFTLAEFCYEANDIVLRSSHGLDVTATPSTPSEKEVAQLLKSAEQLARAQHLLSLEHEATDEILQHRVEVTVQLVGDQSSLGRVLGQDGADSLTEGDRIVISLLNDGYETVYVSVFDINAVGKISLVSMSSGIELPHGRREILGRSLHGFTLSGLKPGRYTGCNSAVFVSLVLYQARESDIPYKWVVFRAIEIARILETIKATQHVASVRQQCVDKICRLTLIGYFDRATVLRLRLLDRFGASVALCVVNQVLWALQPQGAVEPHFGHCLRSPSIVLNNAKFLQRCLNNQPSSLAPMSTSNTPIVQPDSQHADEAYSAAMRLLRLGHEEHLNETIDLLSQSVLLTPMDNPRLAERRMILAALSLKRCSLHPSRESLVRASSNMARARELIPPTHSLYPVYIKNLETLRNCQFRQYEMDGNPQDLRAAIGLSEQILRDQAADERTKLFVRAGLAQLYGQLFEHDKQNRYLDQGVDHGEQALEEATLRPSDRAHFFGSLAQAFSNRYKHGENAADLDEAILHGEAAVNNIGEGDADRSKWLNNLGLSYELRFEILGNPTDLEHALQYTERSLGLTAPDDPSYPRRTNNLANQLGHRFELTGESEYLNTAIEKLRAVTDPQSSNASDHAAYLNNLSFLLMTRFQRQLDFADIDEAIQKSGVAVHTTPKCHADLPRYYNGLANGLRIRSDQDRSGRDIDEAIRCGEEAHRLSADSPFRNTWLANLSLSYLWRFREKEAPGDLEKAIKLTEESLSSPRGLPDRASQLLNLGNMLIVQSSLLHLPNDLDTALQYFKEAATMQSAYPLRRVQASRRAIRILQQRGAWDEMKTLAEIAMELLPMVCGRYLSRKDQQQAVIETSGLAADVCSILLREDQVEQALQQLELGKAILIGYTIDNHDDLKTLEATCSDLAERYRDLRNQLYLQPTLEGSSIGEGQMQMRRNAAYRMEECLAEIRRTRGHEDFLRGFSTEKMKACASDGPIVVVNLTDISSDAIVVSPSHLQRIPLPKLRAGGEMPAFVSSALRNFRSPDREFPDFPAGRDIGGEDEGAGSVTTEFFLSWLWESCVEVVLDALGPRPTAGSMEQLPRVWWIGAGVASGLPFHAASLSTNKYNSDNNALDRMVPSYTPSIKALSYSRKQSKRYASTPHQQPRVTVVTMTTTPGYDRLNGVQLESDLIKEKCDSSGLYACVPLSQPTGEAVLESMGRSEIVHFACHGKSHSRDPSRSHLLLQKHDEADRPKVDELTVSRVSSADRADSTGLAWIAYLSACSTAQITAAKFADEGIHMSSALQVAGFAHVIGCLWRVEDNICVEVAGYFYEAIIGGDRRQLGNRAVAEALRTAVLRLKITLGATPSSPLLWLPVTAFTSVVDFPTSGPRLLLLKQDKLSQLEKQLEQVDDEEQSPLFLEKSRLDANEQRRSVLAELADYDSFVERTSRLLQLKPASPGDVTSLKNWVDGTASLAREETEYLDGPRDLVNLASLGDSAMAKLEVWVEAKMIRFYPGFRKLPLHEISRDPNVYIYSGGLVTHIFKAVLLFLVVALLLTPVLLCSAVESMALRITFTVVANILTLSILTNLANSRTFELFVAGSTF</sequence>
<dbReference type="Pfam" id="PF20237">
    <property type="entry name" value="DUF6594"/>
    <property type="match status" value="1"/>
</dbReference>
<proteinExistence type="predicted"/>
<evidence type="ECO:0000256" key="4">
    <source>
        <dbReference type="SAM" id="Phobius"/>
    </source>
</evidence>
<keyword evidence="2" id="KW-0645">Protease</keyword>
<feature type="domain" description="CHAT" evidence="7">
    <location>
        <begin position="2044"/>
        <end position="2351"/>
    </location>
</feature>
<evidence type="ECO:0000259" key="5">
    <source>
        <dbReference type="Pfam" id="PF00656"/>
    </source>
</evidence>
<dbReference type="InterPro" id="IPR011990">
    <property type="entry name" value="TPR-like_helical_dom_sf"/>
</dbReference>
<evidence type="ECO:0000259" key="8">
    <source>
        <dbReference type="Pfam" id="PF20237"/>
    </source>
</evidence>
<evidence type="ECO:0000256" key="3">
    <source>
        <dbReference type="ARBA" id="ARBA00023145"/>
    </source>
</evidence>
<dbReference type="InterPro" id="IPR011600">
    <property type="entry name" value="Pept_C14_caspase"/>
</dbReference>
<dbReference type="GO" id="GO:0006508">
    <property type="term" value="P:proteolysis"/>
    <property type="evidence" value="ECO:0007669"/>
    <property type="project" value="InterPro"/>
</dbReference>
<dbReference type="Gene3D" id="1.25.40.10">
    <property type="entry name" value="Tetratricopeptide repeat domain"/>
    <property type="match status" value="2"/>
</dbReference>
<dbReference type="InterPro" id="IPR029030">
    <property type="entry name" value="Caspase-like_dom_sf"/>
</dbReference>
<evidence type="ECO:0000259" key="6">
    <source>
        <dbReference type="Pfam" id="PF06985"/>
    </source>
</evidence>
<dbReference type="Gene3D" id="3.40.50.1460">
    <property type="match status" value="1"/>
</dbReference>
<comment type="caution">
    <text evidence="9">The sequence shown here is derived from an EMBL/GenBank/DDBJ whole genome shotgun (WGS) entry which is preliminary data.</text>
</comment>
<feature type="domain" description="DUF6594" evidence="8">
    <location>
        <begin position="2362"/>
        <end position="2576"/>
    </location>
</feature>
<dbReference type="STRING" id="1367422.A0A178Z226"/>
<dbReference type="InterPro" id="IPR052895">
    <property type="entry name" value="HetReg/Transcr_Mod"/>
</dbReference>
<accession>A0A178Z226</accession>
<organism evidence="9 10">
    <name type="scientific">Fonsecaea erecta</name>
    <dbReference type="NCBI Taxonomy" id="1367422"/>
    <lineage>
        <taxon>Eukaryota</taxon>
        <taxon>Fungi</taxon>
        <taxon>Dikarya</taxon>
        <taxon>Ascomycota</taxon>
        <taxon>Pezizomycotina</taxon>
        <taxon>Eurotiomycetes</taxon>
        <taxon>Chaetothyriomycetidae</taxon>
        <taxon>Chaetothyriales</taxon>
        <taxon>Herpotrichiellaceae</taxon>
        <taxon>Fonsecaea</taxon>
    </lineage>
</organism>
<keyword evidence="2" id="KW-0378">Hydrolase</keyword>
<dbReference type="Proteomes" id="UP000078343">
    <property type="component" value="Unassembled WGS sequence"/>
</dbReference>
<keyword evidence="1" id="KW-0053">Apoptosis</keyword>
<keyword evidence="2" id="KW-0788">Thiol protease</keyword>
<dbReference type="Pfam" id="PF06985">
    <property type="entry name" value="HET"/>
    <property type="match status" value="1"/>
</dbReference>
<keyword evidence="4" id="KW-0472">Membrane</keyword>
<keyword evidence="3" id="KW-0865">Zymogen</keyword>
<dbReference type="InterPro" id="IPR046529">
    <property type="entry name" value="DUF6594"/>
</dbReference>
<evidence type="ECO:0000313" key="10">
    <source>
        <dbReference type="Proteomes" id="UP000078343"/>
    </source>
</evidence>
<dbReference type="InterPro" id="IPR010730">
    <property type="entry name" value="HET"/>
</dbReference>
<dbReference type="Pfam" id="PF12770">
    <property type="entry name" value="CHAT"/>
    <property type="match status" value="1"/>
</dbReference>
<dbReference type="PANTHER" id="PTHR24148">
    <property type="entry name" value="ANKYRIN REPEAT DOMAIN-CONTAINING PROTEIN 39 HOMOLOG-RELATED"/>
    <property type="match status" value="1"/>
</dbReference>
<evidence type="ECO:0000256" key="1">
    <source>
        <dbReference type="ARBA" id="ARBA00022703"/>
    </source>
</evidence>
<dbReference type="PANTHER" id="PTHR24148:SF73">
    <property type="entry name" value="HET DOMAIN PROTEIN (AFU_ORTHOLOGUE AFUA_8G01020)"/>
    <property type="match status" value="1"/>
</dbReference>
<name>A0A178Z226_9EURO</name>
<dbReference type="InterPro" id="IPR024983">
    <property type="entry name" value="CHAT_dom"/>
</dbReference>
<dbReference type="GO" id="GO:0006915">
    <property type="term" value="P:apoptotic process"/>
    <property type="evidence" value="ECO:0007669"/>
    <property type="project" value="UniProtKB-KW"/>
</dbReference>
<dbReference type="EMBL" id="LVYI01000032">
    <property type="protein sequence ID" value="OAP53734.1"/>
    <property type="molecule type" value="Genomic_DNA"/>
</dbReference>
<dbReference type="GeneID" id="30016255"/>